<dbReference type="Gene3D" id="3.40.50.620">
    <property type="entry name" value="HUPs"/>
    <property type="match status" value="1"/>
</dbReference>
<dbReference type="Pfam" id="PF00579">
    <property type="entry name" value="tRNA-synt_1b"/>
    <property type="match status" value="1"/>
</dbReference>
<evidence type="ECO:0000313" key="11">
    <source>
        <dbReference type="EMBL" id="MEN3930215.1"/>
    </source>
</evidence>
<dbReference type="RefSeq" id="WP_346336178.1">
    <property type="nucleotide sequence ID" value="NZ_JBBYXI010000001.1"/>
</dbReference>
<dbReference type="InterPro" id="IPR002307">
    <property type="entry name" value="Tyr-tRNA-ligase"/>
</dbReference>
<reference evidence="11 12" key="1">
    <citation type="submission" date="2024-04" db="EMBL/GenBank/DDBJ databases">
        <title>A novel species isolated from cricket.</title>
        <authorList>
            <person name="Wang H.-C."/>
        </authorList>
    </citation>
    <scope>NUCLEOTIDE SEQUENCE [LARGE SCALE GENOMIC DNA]</scope>
    <source>
        <strain evidence="11 12">WL0021</strain>
    </source>
</reference>
<evidence type="ECO:0000259" key="10">
    <source>
        <dbReference type="Pfam" id="PF22421"/>
    </source>
</evidence>
<dbReference type="InterPro" id="IPR036986">
    <property type="entry name" value="S4_RNA-bd_sf"/>
</dbReference>
<dbReference type="SUPFAM" id="SSF55174">
    <property type="entry name" value="Alpha-L RNA-binding motif"/>
    <property type="match status" value="1"/>
</dbReference>
<dbReference type="EC" id="6.1.1.1" evidence="8"/>
<feature type="short sequence motif" description="'KMSKS' region" evidence="8">
    <location>
        <begin position="244"/>
        <end position="248"/>
    </location>
</feature>
<dbReference type="NCBIfam" id="TIGR00234">
    <property type="entry name" value="tyrS"/>
    <property type="match status" value="1"/>
</dbReference>
<evidence type="ECO:0000313" key="12">
    <source>
        <dbReference type="Proteomes" id="UP001418637"/>
    </source>
</evidence>
<dbReference type="Pfam" id="PF22421">
    <property type="entry name" value="SYY_C-terminal"/>
    <property type="match status" value="1"/>
</dbReference>
<feature type="binding site" evidence="8">
    <location>
        <position position="188"/>
    </location>
    <ligand>
        <name>L-tyrosine</name>
        <dbReference type="ChEBI" id="CHEBI:58315"/>
    </ligand>
</feature>
<evidence type="ECO:0000256" key="5">
    <source>
        <dbReference type="ARBA" id="ARBA00022917"/>
    </source>
</evidence>
<evidence type="ECO:0000256" key="4">
    <source>
        <dbReference type="ARBA" id="ARBA00022884"/>
    </source>
</evidence>
<feature type="binding site" evidence="8">
    <location>
        <position position="247"/>
    </location>
    <ligand>
        <name>ATP</name>
        <dbReference type="ChEBI" id="CHEBI:30616"/>
    </ligand>
</feature>
<dbReference type="PANTHER" id="PTHR11766">
    <property type="entry name" value="TYROSYL-TRNA SYNTHETASE"/>
    <property type="match status" value="1"/>
</dbReference>
<accession>A0ABV0BL00</accession>
<protein>
    <recommendedName>
        <fullName evidence="8">Tyrosine--tRNA ligase</fullName>
        <ecNumber evidence="8">6.1.1.1</ecNumber>
    </recommendedName>
    <alternativeName>
        <fullName evidence="8">Tyrosyl-tRNA synthetase</fullName>
        <shortName evidence="8">TyrRS</shortName>
    </alternativeName>
</protein>
<keyword evidence="3 8" id="KW-0067">ATP-binding</keyword>
<keyword evidence="4 9" id="KW-0694">RNA-binding</keyword>
<dbReference type="HAMAP" id="MF_02006">
    <property type="entry name" value="Tyr_tRNA_synth_type1"/>
    <property type="match status" value="1"/>
</dbReference>
<keyword evidence="8" id="KW-0963">Cytoplasm</keyword>
<comment type="subunit">
    <text evidence="8">Homodimer.</text>
</comment>
<sequence>MTSTSENTDHNFRSKALTELFGRGFGNQCTNLTGLDEKLNSEVVPVYIGFDATADSLHVGHLVPIMCLRHLQRSGHKPIVLMGGGTTRIGDPSFRSDARPMLSDEQIDENIRGIRKVFERFLKFGDGPTDAVMLNNADWLNDLRYIDMLREIGVHFSVNRMLSFDSVKSRLERQDNMSFLEFNYMILQGYDFLELFRRAKCGLQMGGSDQWGNIINGIELVRRIERSEVFGLTMPLLTTASGAKMGKTAAGAVWVNEERLSPYEYWQFWRNTDDADVGKFLRLFTDLPLDEIAKLEQAKDAALNEVKKLLANEATTMAHGQEAAEAAAETARQAFEEGGSAEGLPEIHLSRDEVEADLAVVDLLVRAGMTKSRNEGARLIANGGIRINDEPVVSRDDVVAAVDLREGQTKKLSIGKKKHILVKMM</sequence>
<dbReference type="EMBL" id="JBBYXI010000001">
    <property type="protein sequence ID" value="MEN3930215.1"/>
    <property type="molecule type" value="Genomic_DNA"/>
</dbReference>
<evidence type="ECO:0000256" key="6">
    <source>
        <dbReference type="ARBA" id="ARBA00023146"/>
    </source>
</evidence>
<feature type="binding site" evidence="8">
    <location>
        <position position="184"/>
    </location>
    <ligand>
        <name>L-tyrosine</name>
        <dbReference type="ChEBI" id="CHEBI:58315"/>
    </ligand>
</feature>
<dbReference type="InterPro" id="IPR024088">
    <property type="entry name" value="Tyr-tRNA-ligase_bac-type"/>
</dbReference>
<evidence type="ECO:0000256" key="8">
    <source>
        <dbReference type="HAMAP-Rule" id="MF_02006"/>
    </source>
</evidence>
<dbReference type="InterPro" id="IPR024107">
    <property type="entry name" value="Tyr-tRNA-ligase_bac_1"/>
</dbReference>
<feature type="binding site" evidence="8">
    <location>
        <position position="47"/>
    </location>
    <ligand>
        <name>L-tyrosine</name>
        <dbReference type="ChEBI" id="CHEBI:58315"/>
    </ligand>
</feature>
<dbReference type="PROSITE" id="PS50889">
    <property type="entry name" value="S4"/>
    <property type="match status" value="1"/>
</dbReference>
<organism evidence="11 12">
    <name type="scientific">Hohaiivirga grylli</name>
    <dbReference type="NCBI Taxonomy" id="3133970"/>
    <lineage>
        <taxon>Bacteria</taxon>
        <taxon>Pseudomonadati</taxon>
        <taxon>Pseudomonadota</taxon>
        <taxon>Alphaproteobacteria</taxon>
        <taxon>Hyphomicrobiales</taxon>
        <taxon>Methylobacteriaceae</taxon>
        <taxon>Hohaiivirga</taxon>
    </lineage>
</organism>
<dbReference type="CDD" id="cd00165">
    <property type="entry name" value="S4"/>
    <property type="match status" value="1"/>
</dbReference>
<dbReference type="Proteomes" id="UP001418637">
    <property type="component" value="Unassembled WGS sequence"/>
</dbReference>
<name>A0ABV0BL00_9HYPH</name>
<evidence type="ECO:0000256" key="9">
    <source>
        <dbReference type="PROSITE-ProRule" id="PRU00182"/>
    </source>
</evidence>
<dbReference type="SUPFAM" id="SSF52374">
    <property type="entry name" value="Nucleotidylyl transferase"/>
    <property type="match status" value="1"/>
</dbReference>
<dbReference type="Gene3D" id="1.10.240.10">
    <property type="entry name" value="Tyrosyl-Transfer RNA Synthetase"/>
    <property type="match status" value="1"/>
</dbReference>
<comment type="caution">
    <text evidence="11">The sequence shown here is derived from an EMBL/GenBank/DDBJ whole genome shotgun (WGS) entry which is preliminary data.</text>
</comment>
<feature type="short sequence motif" description="'HIGH' region" evidence="8">
    <location>
        <begin position="52"/>
        <end position="61"/>
    </location>
</feature>
<evidence type="ECO:0000256" key="7">
    <source>
        <dbReference type="ARBA" id="ARBA00048248"/>
    </source>
</evidence>
<evidence type="ECO:0000256" key="2">
    <source>
        <dbReference type="ARBA" id="ARBA00022741"/>
    </source>
</evidence>
<keyword evidence="6 8" id="KW-0030">Aminoacyl-tRNA synthetase</keyword>
<dbReference type="PRINTS" id="PR01040">
    <property type="entry name" value="TRNASYNTHTYR"/>
</dbReference>
<dbReference type="PANTHER" id="PTHR11766:SF0">
    <property type="entry name" value="TYROSINE--TRNA LIGASE, MITOCHONDRIAL"/>
    <property type="match status" value="1"/>
</dbReference>
<comment type="subcellular location">
    <subcellularLocation>
        <location evidence="8">Cytoplasm</location>
    </subcellularLocation>
</comment>
<dbReference type="GO" id="GO:0004831">
    <property type="term" value="F:tyrosine-tRNA ligase activity"/>
    <property type="evidence" value="ECO:0007669"/>
    <property type="project" value="UniProtKB-EC"/>
</dbReference>
<proteinExistence type="inferred from homology"/>
<evidence type="ECO:0000256" key="1">
    <source>
        <dbReference type="ARBA" id="ARBA00022598"/>
    </source>
</evidence>
<dbReference type="InterPro" id="IPR054608">
    <property type="entry name" value="SYY-like_C"/>
</dbReference>
<gene>
    <name evidence="8 11" type="primary">tyrS</name>
    <name evidence="11" type="ORF">WJT86_03960</name>
</gene>
<evidence type="ECO:0000256" key="3">
    <source>
        <dbReference type="ARBA" id="ARBA00022840"/>
    </source>
</evidence>
<comment type="catalytic activity">
    <reaction evidence="7 8">
        <text>tRNA(Tyr) + L-tyrosine + ATP = L-tyrosyl-tRNA(Tyr) + AMP + diphosphate + H(+)</text>
        <dbReference type="Rhea" id="RHEA:10220"/>
        <dbReference type="Rhea" id="RHEA-COMP:9706"/>
        <dbReference type="Rhea" id="RHEA-COMP:9707"/>
        <dbReference type="ChEBI" id="CHEBI:15378"/>
        <dbReference type="ChEBI" id="CHEBI:30616"/>
        <dbReference type="ChEBI" id="CHEBI:33019"/>
        <dbReference type="ChEBI" id="CHEBI:58315"/>
        <dbReference type="ChEBI" id="CHEBI:78442"/>
        <dbReference type="ChEBI" id="CHEBI:78536"/>
        <dbReference type="ChEBI" id="CHEBI:456215"/>
        <dbReference type="EC" id="6.1.1.1"/>
    </reaction>
</comment>
<dbReference type="CDD" id="cd00805">
    <property type="entry name" value="TyrRS_core"/>
    <property type="match status" value="1"/>
</dbReference>
<keyword evidence="1 8" id="KW-0436">Ligase</keyword>
<keyword evidence="12" id="KW-1185">Reference proteome</keyword>
<dbReference type="InterPro" id="IPR014729">
    <property type="entry name" value="Rossmann-like_a/b/a_fold"/>
</dbReference>
<dbReference type="Gene3D" id="3.10.290.10">
    <property type="entry name" value="RNA-binding S4 domain"/>
    <property type="match status" value="1"/>
</dbReference>
<keyword evidence="5 8" id="KW-0648">Protein biosynthesis</keyword>
<keyword evidence="2 8" id="KW-0547">Nucleotide-binding</keyword>
<comment type="similarity">
    <text evidence="8">Belongs to the class-I aminoacyl-tRNA synthetase family. TyrS type 1 subfamily.</text>
</comment>
<comment type="function">
    <text evidence="8">Catalyzes the attachment of tyrosine to tRNA(Tyr) in a two-step reaction: tyrosine is first activated by ATP to form Tyr-AMP and then transferred to the acceptor end of tRNA(Tyr).</text>
</comment>
<dbReference type="InterPro" id="IPR002305">
    <property type="entry name" value="aa-tRNA-synth_Ic"/>
</dbReference>
<feature type="domain" description="Tyrosine--tRNA ligase SYY-like C-terminal" evidence="10">
    <location>
        <begin position="342"/>
        <end position="422"/>
    </location>
</feature>